<reference evidence="2" key="1">
    <citation type="submission" date="2023-05" db="EMBL/GenBank/DDBJ databases">
        <title>Anaerotaeda fermentans gen. nov., sp. nov., a novel anaerobic planctomycete of the new family within the order Sedimentisphaerales isolated from Taman Peninsula, Russia.</title>
        <authorList>
            <person name="Khomyakova M.A."/>
            <person name="Merkel A.Y."/>
            <person name="Slobodkin A.I."/>
        </authorList>
    </citation>
    <scope>NUCLEOTIDE SEQUENCE</scope>
    <source>
        <strain evidence="2">M17dextr</strain>
    </source>
</reference>
<gene>
    <name evidence="2" type="ORF">QJ522_18020</name>
</gene>
<keyword evidence="3" id="KW-1185">Reference proteome</keyword>
<dbReference type="InterPro" id="IPR027383">
    <property type="entry name" value="Znf_put"/>
</dbReference>
<dbReference type="EMBL" id="JASCXX010000026">
    <property type="protein sequence ID" value="MDI6450963.1"/>
    <property type="molecule type" value="Genomic_DNA"/>
</dbReference>
<dbReference type="Gene3D" id="1.10.10.1320">
    <property type="entry name" value="Anti-sigma factor, zinc-finger domain"/>
    <property type="match status" value="1"/>
</dbReference>
<evidence type="ECO:0000259" key="1">
    <source>
        <dbReference type="Pfam" id="PF13490"/>
    </source>
</evidence>
<dbReference type="Pfam" id="PF13490">
    <property type="entry name" value="zf-HC2"/>
    <property type="match status" value="1"/>
</dbReference>
<organism evidence="2 3">
    <name type="scientific">Anaerobaca lacustris</name>
    <dbReference type="NCBI Taxonomy" id="3044600"/>
    <lineage>
        <taxon>Bacteria</taxon>
        <taxon>Pseudomonadati</taxon>
        <taxon>Planctomycetota</taxon>
        <taxon>Phycisphaerae</taxon>
        <taxon>Sedimentisphaerales</taxon>
        <taxon>Anaerobacaceae</taxon>
        <taxon>Anaerobaca</taxon>
    </lineage>
</organism>
<dbReference type="AlphaFoldDB" id="A0AAW6U4W2"/>
<evidence type="ECO:0000313" key="3">
    <source>
        <dbReference type="Proteomes" id="UP001431776"/>
    </source>
</evidence>
<evidence type="ECO:0000313" key="2">
    <source>
        <dbReference type="EMBL" id="MDI6450963.1"/>
    </source>
</evidence>
<dbReference type="RefSeq" id="WP_349246370.1">
    <property type="nucleotide sequence ID" value="NZ_JASCXX010000026.1"/>
</dbReference>
<protein>
    <submittedName>
        <fullName evidence="2">Zf-HC2 domain-containing protein</fullName>
    </submittedName>
</protein>
<sequence length="233" mass="25624">MNRPCRDIRERIIDHMLGVLSAEQAQDVQSHLDACQSCRQYVQALTGQGDALAALGRKVQADMNIRRDKAIEAFRRATPAGPRVLPFVSRFVRTVAAAVLVLGVGILIGRLTSRGVVDVEQLSAALQSSIRHSVLAEMDDRLESALAGSEERVAAALVEQVREDLHLFATDLVSGTETLVDQRFAEIVQLIEAARQTDRRQVARALEQVRTQTGMGFLRLAALTEEAPPRHNQ</sequence>
<proteinExistence type="predicted"/>
<comment type="caution">
    <text evidence="2">The sequence shown here is derived from an EMBL/GenBank/DDBJ whole genome shotgun (WGS) entry which is preliminary data.</text>
</comment>
<dbReference type="InterPro" id="IPR041916">
    <property type="entry name" value="Anti_sigma_zinc_sf"/>
</dbReference>
<feature type="domain" description="Putative zinc-finger" evidence="1">
    <location>
        <begin position="5"/>
        <end position="39"/>
    </location>
</feature>
<dbReference type="Proteomes" id="UP001431776">
    <property type="component" value="Unassembled WGS sequence"/>
</dbReference>
<accession>A0AAW6U4W2</accession>
<name>A0AAW6U4W2_9BACT</name>